<reference evidence="3" key="1">
    <citation type="submission" date="2022-01" db="EMBL/GenBank/DDBJ databases">
        <authorList>
            <person name="Braso-Vives M."/>
        </authorList>
    </citation>
    <scope>NUCLEOTIDE SEQUENCE</scope>
</reference>
<keyword evidence="4" id="KW-1185">Reference proteome</keyword>
<dbReference type="AlphaFoldDB" id="A0A8K0AJ46"/>
<feature type="chain" id="PRO_5035458906" evidence="2">
    <location>
        <begin position="24"/>
        <end position="85"/>
    </location>
</feature>
<sequence>MSFFNHLLTVFGAILALSGTTWGADSFADPSIVRPAGMDTVGLNVVVGVSVCLGLFVVGIMAAIFYHVVMRSRRSEFRLPKTPEQ</sequence>
<feature type="signal peptide" evidence="2">
    <location>
        <begin position="1"/>
        <end position="23"/>
    </location>
</feature>
<keyword evidence="1" id="KW-1133">Transmembrane helix</keyword>
<keyword evidence="1" id="KW-0472">Membrane</keyword>
<keyword evidence="2" id="KW-0732">Signal</keyword>
<protein>
    <submittedName>
        <fullName evidence="3">Hypp5268 protein</fullName>
    </submittedName>
</protein>
<dbReference type="EMBL" id="OV696694">
    <property type="protein sequence ID" value="CAH1274163.1"/>
    <property type="molecule type" value="Genomic_DNA"/>
</dbReference>
<keyword evidence="1" id="KW-0812">Transmembrane</keyword>
<evidence type="ECO:0000256" key="2">
    <source>
        <dbReference type="SAM" id="SignalP"/>
    </source>
</evidence>
<proteinExistence type="predicted"/>
<evidence type="ECO:0000256" key="1">
    <source>
        <dbReference type="SAM" id="Phobius"/>
    </source>
</evidence>
<evidence type="ECO:0000313" key="3">
    <source>
        <dbReference type="EMBL" id="CAH1274163.1"/>
    </source>
</evidence>
<organism evidence="3 4">
    <name type="scientific">Branchiostoma lanceolatum</name>
    <name type="common">Common lancelet</name>
    <name type="synonym">Amphioxus lanceolatum</name>
    <dbReference type="NCBI Taxonomy" id="7740"/>
    <lineage>
        <taxon>Eukaryota</taxon>
        <taxon>Metazoa</taxon>
        <taxon>Chordata</taxon>
        <taxon>Cephalochordata</taxon>
        <taxon>Leptocardii</taxon>
        <taxon>Amphioxiformes</taxon>
        <taxon>Branchiostomatidae</taxon>
        <taxon>Branchiostoma</taxon>
    </lineage>
</organism>
<dbReference type="OrthoDB" id="10184807at2759"/>
<name>A0A8K0AJ46_BRALA</name>
<gene>
    <name evidence="3" type="primary">Hypp5268</name>
    <name evidence="3" type="ORF">BLAG_LOCUS25273</name>
</gene>
<evidence type="ECO:0000313" key="4">
    <source>
        <dbReference type="Proteomes" id="UP000838412"/>
    </source>
</evidence>
<dbReference type="Proteomes" id="UP000838412">
    <property type="component" value="Chromosome 9"/>
</dbReference>
<accession>A0A8K0AJ46</accession>
<feature type="transmembrane region" description="Helical" evidence="1">
    <location>
        <begin position="47"/>
        <end position="69"/>
    </location>
</feature>